<gene>
    <name evidence="2" type="ORF">QMA06_06855</name>
</gene>
<dbReference type="EC" id="2.4.-.-" evidence="2"/>
<dbReference type="Pfam" id="PF00535">
    <property type="entry name" value="Glycos_transf_2"/>
    <property type="match status" value="1"/>
</dbReference>
<dbReference type="SUPFAM" id="SSF53448">
    <property type="entry name" value="Nucleotide-diphospho-sugar transferases"/>
    <property type="match status" value="1"/>
</dbReference>
<accession>A0ABT7ZTZ2</accession>
<dbReference type="PANTHER" id="PTHR22916:SF3">
    <property type="entry name" value="UDP-GLCNAC:BETAGAL BETA-1,3-N-ACETYLGLUCOSAMINYLTRANSFERASE-LIKE PROTEIN 1"/>
    <property type="match status" value="1"/>
</dbReference>
<keyword evidence="3" id="KW-1185">Reference proteome</keyword>
<name>A0ABT7ZTZ2_9FLAO</name>
<keyword evidence="2" id="KW-0328">Glycosyltransferase</keyword>
<feature type="domain" description="Glycosyltransferase 2-like" evidence="1">
    <location>
        <begin position="7"/>
        <end position="136"/>
    </location>
</feature>
<reference evidence="2 3" key="1">
    <citation type="journal article" date="2023" name="Int. J. Syst. Evol. Microbiol.">
        <title>Winogradskyella bathintestinalis sp. nov., isolated from the intestine of the deep-sea loosejaw dragonfish, Malacosteus niger.</title>
        <authorList>
            <person name="Uniacke-Lowe S."/>
            <person name="Johnson C.N."/>
            <person name="Stanton C."/>
            <person name="Hill C."/>
            <person name="Ross P."/>
        </authorList>
    </citation>
    <scope>NUCLEOTIDE SEQUENCE [LARGE SCALE GENOMIC DNA]</scope>
    <source>
        <strain evidence="2 3">APC 3343</strain>
    </source>
</reference>
<dbReference type="PANTHER" id="PTHR22916">
    <property type="entry name" value="GLYCOSYLTRANSFERASE"/>
    <property type="match status" value="1"/>
</dbReference>
<dbReference type="InterPro" id="IPR029044">
    <property type="entry name" value="Nucleotide-diphossugar_trans"/>
</dbReference>
<dbReference type="InterPro" id="IPR001173">
    <property type="entry name" value="Glyco_trans_2-like"/>
</dbReference>
<protein>
    <submittedName>
        <fullName evidence="2">Glycosyltransferase</fullName>
        <ecNumber evidence="2">2.4.-.-</ecNumber>
    </submittedName>
</protein>
<sequence length="303" mass="35595">MSNPIVSVCCITYNHQKYIEKCLEGFLMQQTNFDFEILIHDDASTDKTATIIREYEKQYPDIIKPIYQKENQYSKGVSISKTYNYPRAQGKYIALCEGDDYWTDPLKLQKQVDFLENNQDYGICFHNVLELNTLNKETQKVIPNVLKNHTYSIYDYIQNNKTATCSILFKAELFNPVPSWFQQLPFGDLGLILFVLKNSNNQKGYVLKDIMGVYRIHAGGVHGSLQENSKTLISAFKQHITFITIIKKNLLCEMLYKKHILKKYIKAYSNLMVLYRKEGDKINYWKFKLLKMFKQINIKLCYE</sequence>
<organism evidence="2 3">
    <name type="scientific">Winogradskyella bathintestinalis</name>
    <dbReference type="NCBI Taxonomy" id="3035208"/>
    <lineage>
        <taxon>Bacteria</taxon>
        <taxon>Pseudomonadati</taxon>
        <taxon>Bacteroidota</taxon>
        <taxon>Flavobacteriia</taxon>
        <taxon>Flavobacteriales</taxon>
        <taxon>Flavobacteriaceae</taxon>
        <taxon>Winogradskyella</taxon>
    </lineage>
</organism>
<comment type="caution">
    <text evidence="2">The sequence shown here is derived from an EMBL/GenBank/DDBJ whole genome shotgun (WGS) entry which is preliminary data.</text>
</comment>
<evidence type="ECO:0000313" key="3">
    <source>
        <dbReference type="Proteomes" id="UP001231197"/>
    </source>
</evidence>
<evidence type="ECO:0000313" key="2">
    <source>
        <dbReference type="EMBL" id="MDN3492433.1"/>
    </source>
</evidence>
<keyword evidence="2" id="KW-0808">Transferase</keyword>
<dbReference type="Gene3D" id="3.90.550.10">
    <property type="entry name" value="Spore Coat Polysaccharide Biosynthesis Protein SpsA, Chain A"/>
    <property type="match status" value="1"/>
</dbReference>
<dbReference type="RefSeq" id="WP_290206127.1">
    <property type="nucleotide sequence ID" value="NZ_JASDDK010000002.1"/>
</dbReference>
<dbReference type="Proteomes" id="UP001231197">
    <property type="component" value="Unassembled WGS sequence"/>
</dbReference>
<dbReference type="GO" id="GO:0016757">
    <property type="term" value="F:glycosyltransferase activity"/>
    <property type="evidence" value="ECO:0007669"/>
    <property type="project" value="UniProtKB-KW"/>
</dbReference>
<proteinExistence type="predicted"/>
<dbReference type="EMBL" id="JASDDK010000002">
    <property type="protein sequence ID" value="MDN3492433.1"/>
    <property type="molecule type" value="Genomic_DNA"/>
</dbReference>
<evidence type="ECO:0000259" key="1">
    <source>
        <dbReference type="Pfam" id="PF00535"/>
    </source>
</evidence>